<dbReference type="InterPro" id="IPR054491">
    <property type="entry name" value="MGH1-like_GH"/>
</dbReference>
<keyword evidence="7" id="KW-1185">Reference proteome</keyword>
<dbReference type="RefSeq" id="WP_202014528.1">
    <property type="nucleotide sequence ID" value="NZ_JAERRB010000012.1"/>
</dbReference>
<feature type="chain" id="PRO_5046583137" description="Mannosylglycerate hydrolase MGH1-like glycoside hydrolase domain-containing protein" evidence="4">
    <location>
        <begin position="39"/>
        <end position="961"/>
    </location>
</feature>
<dbReference type="PANTHER" id="PTHR10412">
    <property type="entry name" value="MANNOSYL-OLIGOSACCHARIDE GLUCOSIDASE"/>
    <property type="match status" value="1"/>
</dbReference>
<dbReference type="PANTHER" id="PTHR10412:SF11">
    <property type="entry name" value="MANNOSYL-OLIGOSACCHARIDE GLUCOSIDASE"/>
    <property type="match status" value="1"/>
</dbReference>
<dbReference type="Proteomes" id="UP000613030">
    <property type="component" value="Unassembled WGS sequence"/>
</dbReference>
<evidence type="ECO:0000256" key="1">
    <source>
        <dbReference type="ARBA" id="ARBA00010833"/>
    </source>
</evidence>
<dbReference type="SUPFAM" id="SSF48208">
    <property type="entry name" value="Six-hairpin glycosidases"/>
    <property type="match status" value="1"/>
</dbReference>
<dbReference type="InterPro" id="IPR008928">
    <property type="entry name" value="6-hairpin_glycosidase_sf"/>
</dbReference>
<evidence type="ECO:0000256" key="4">
    <source>
        <dbReference type="SAM" id="SignalP"/>
    </source>
</evidence>
<evidence type="ECO:0000313" key="6">
    <source>
        <dbReference type="EMBL" id="MBL0744710.1"/>
    </source>
</evidence>
<accession>A0ABS1KZE4</accession>
<organism evidence="6 7">
    <name type="scientific">Chryseolinea lacunae</name>
    <dbReference type="NCBI Taxonomy" id="2801331"/>
    <lineage>
        <taxon>Bacteria</taxon>
        <taxon>Pseudomonadati</taxon>
        <taxon>Bacteroidota</taxon>
        <taxon>Cytophagia</taxon>
        <taxon>Cytophagales</taxon>
        <taxon>Fulvivirgaceae</taxon>
        <taxon>Chryseolinea</taxon>
    </lineage>
</organism>
<dbReference type="InterPro" id="IPR012341">
    <property type="entry name" value="6hp_glycosidase-like_sf"/>
</dbReference>
<evidence type="ECO:0000313" key="7">
    <source>
        <dbReference type="Proteomes" id="UP000613030"/>
    </source>
</evidence>
<keyword evidence="3" id="KW-0326">Glycosidase</keyword>
<keyword evidence="2" id="KW-0378">Hydrolase</keyword>
<evidence type="ECO:0000256" key="2">
    <source>
        <dbReference type="ARBA" id="ARBA00022801"/>
    </source>
</evidence>
<feature type="signal peptide" evidence="4">
    <location>
        <begin position="1"/>
        <end position="38"/>
    </location>
</feature>
<comment type="similarity">
    <text evidence="1">Belongs to the glycosyl hydrolase 63 family.</text>
</comment>
<proteinExistence type="inferred from homology"/>
<protein>
    <recommendedName>
        <fullName evidence="5">Mannosylglycerate hydrolase MGH1-like glycoside hydrolase domain-containing protein</fullName>
    </recommendedName>
</protein>
<dbReference type="InterPro" id="IPR004888">
    <property type="entry name" value="Glycoside_hydrolase_63"/>
</dbReference>
<comment type="caution">
    <text evidence="6">The sequence shown here is derived from an EMBL/GenBank/DDBJ whole genome shotgun (WGS) entry which is preliminary data.</text>
</comment>
<feature type="domain" description="Mannosylglycerate hydrolase MGH1-like glycoside hydrolase" evidence="5">
    <location>
        <begin position="534"/>
        <end position="854"/>
    </location>
</feature>
<reference evidence="6 7" key="1">
    <citation type="submission" date="2021-01" db="EMBL/GenBank/DDBJ databases">
        <title>Chryseolinea sp. Jin1 Genome sequencing and assembly.</title>
        <authorList>
            <person name="Kim I."/>
        </authorList>
    </citation>
    <scope>NUCLEOTIDE SEQUENCE [LARGE SCALE GENOMIC DNA]</scope>
    <source>
        <strain evidence="6 7">Jin1</strain>
    </source>
</reference>
<gene>
    <name evidence="6" type="ORF">JI741_25985</name>
</gene>
<sequence length="961" mass="107961">MKKQTIRQSFAGCRSYGIRHACFLVFVFCALVSTGAWAQPSRQIYDAWTPGFTKTLEDTHDLALPAWGLYSTKYNGISHVPSVKEGFRFDLSVHATYNLRSKMAPANVSFESGYHLWEASPDLSFYSCRYELEWKDKLFVDVSFLAIDEQTRLVKAQFVNNTATSQYPALQLFANFNFPPPVRTTVGSPLKTVEAQLPPGSQWMDAIRYSDFQYGVPSPQENLVYDGQLRGQVRENNTVNGSAILVGKNEGDKASYTWVVDNVFSDAAIIIRYRKPTPGALPVTLSVDGKSLSPVSLSESKDYVTLAVPVGKVEKGSHVLQVITGAKSPALINGFALVDAKRGGEVTFHAVEQNPSPTVLAADVPNALLLKYDALEGYYGMVWEPALSPSVRTFNMESLDEVHYRNFNKTKELFTNQTVTGKGEGTYTNLFCEPVGVKSGTTEDRYFYIFYGTKEDVQQKIKKYADAWATSPTIFDAGRNKALAKHYNKAGDTYRFSQQLMEAVTLTNVVYPVYTMDSYIKHNAPGREWDCLYTWDSGFIGIGMVPLNTGRALECLNAYTMKVTDQSAFLHHGSPVPTQAYLFLELWNETQNKEYLRYAYPRMKRYYQFMAGNVEHSSTRTMKSNVLKTWDYFYNSGGWDDYPPQVYIHKQKWEDRVSPIVTTSHVIRFAKILKMAATELGLKNDLKAYDNDINLFASSLQKYSWDEASGYFGYVMHDANGNPEKIVRDANGVNYNMGLDGCSPLVAGVCTPAQQQRITENLFTPGKLWSDVGISSVDQTAPYFSYSGYWNGCVWMPHQWFIWKTMLDNNKPDLALRIAKTALDVWKRETEDSYQCFELFGIKSGRGQGWHQFSGLSAPVLAWYAALYKPGTITTGFDSWVVSKTMAPDFSTADITLRLQDGQKGKSVAALICLNENYNYVATGKNGKPVPLVKVHDGLWQLTVPSEQTLSETAITIRKTT</sequence>
<dbReference type="Gene3D" id="1.50.10.10">
    <property type="match status" value="1"/>
</dbReference>
<evidence type="ECO:0000256" key="3">
    <source>
        <dbReference type="ARBA" id="ARBA00023295"/>
    </source>
</evidence>
<evidence type="ECO:0000259" key="5">
    <source>
        <dbReference type="Pfam" id="PF22422"/>
    </source>
</evidence>
<dbReference type="Pfam" id="PF22422">
    <property type="entry name" value="MGH1-like_GH"/>
    <property type="match status" value="1"/>
</dbReference>
<dbReference type="EMBL" id="JAERRB010000012">
    <property type="protein sequence ID" value="MBL0744710.1"/>
    <property type="molecule type" value="Genomic_DNA"/>
</dbReference>
<keyword evidence="4" id="KW-0732">Signal</keyword>
<name>A0ABS1KZE4_9BACT</name>